<comment type="caution">
    <text evidence="20">The sequence shown here is derived from an EMBL/GenBank/DDBJ whole genome shotgun (WGS) entry which is preliminary data.</text>
</comment>
<evidence type="ECO:0000259" key="18">
    <source>
        <dbReference type="PROSITE" id="PS50011"/>
    </source>
</evidence>
<dbReference type="STRING" id="84645.A0A498MER8"/>
<evidence type="ECO:0000313" key="21">
    <source>
        <dbReference type="Proteomes" id="UP000290572"/>
    </source>
</evidence>
<evidence type="ECO:0000256" key="10">
    <source>
        <dbReference type="ARBA" id="ARBA00022741"/>
    </source>
</evidence>
<keyword evidence="9" id="KW-0479">Metal-binding</keyword>
<keyword evidence="21" id="KW-1185">Reference proteome</keyword>
<dbReference type="InterPro" id="IPR050839">
    <property type="entry name" value="Rho-assoc_Ser/Thr_Kinase"/>
</dbReference>
<evidence type="ECO:0000256" key="9">
    <source>
        <dbReference type="ARBA" id="ARBA00022723"/>
    </source>
</evidence>
<evidence type="ECO:0000259" key="19">
    <source>
        <dbReference type="PROSITE" id="PS51285"/>
    </source>
</evidence>
<dbReference type="GO" id="GO:0046872">
    <property type="term" value="F:metal ion binding"/>
    <property type="evidence" value="ECO:0007669"/>
    <property type="project" value="UniProtKB-KW"/>
</dbReference>
<evidence type="ECO:0000256" key="16">
    <source>
        <dbReference type="ARBA" id="ARBA00048679"/>
    </source>
</evidence>
<dbReference type="InterPro" id="IPR000719">
    <property type="entry name" value="Prot_kinase_dom"/>
</dbReference>
<dbReference type="PANTHER" id="PTHR22988:SF76">
    <property type="entry name" value="CHROMOSOME UNDETERMINED SCAFFOLD_135, WHOLE GENOME SHOTGUN SEQUENCE"/>
    <property type="match status" value="1"/>
</dbReference>
<dbReference type="InterPro" id="IPR013680">
    <property type="entry name" value="VDCC_a2/dsu"/>
</dbReference>
<evidence type="ECO:0000256" key="2">
    <source>
        <dbReference type="ARBA" id="ARBA00004496"/>
    </source>
</evidence>
<dbReference type="FunFam" id="3.30.200.20:FF:000118">
    <property type="entry name" value="Non-specific serine/threonine protein kinase"/>
    <property type="match status" value="1"/>
</dbReference>
<comment type="cofactor">
    <cofactor evidence="1">
        <name>Mg(2+)</name>
        <dbReference type="ChEBI" id="CHEBI:18420"/>
    </cofactor>
</comment>
<feature type="binding site" evidence="17">
    <location>
        <position position="313"/>
    </location>
    <ligand>
        <name>ATP</name>
        <dbReference type="ChEBI" id="CHEBI:30616"/>
    </ligand>
</feature>
<evidence type="ECO:0000256" key="1">
    <source>
        <dbReference type="ARBA" id="ARBA00001946"/>
    </source>
</evidence>
<dbReference type="GO" id="GO:0005737">
    <property type="term" value="C:cytoplasm"/>
    <property type="evidence" value="ECO:0007669"/>
    <property type="project" value="UniProtKB-SubCell"/>
</dbReference>
<comment type="catalytic activity">
    <reaction evidence="15">
        <text>L-threonyl-[protein] + ATP = O-phospho-L-threonyl-[protein] + ADP + H(+)</text>
        <dbReference type="Rhea" id="RHEA:46608"/>
        <dbReference type="Rhea" id="RHEA-COMP:11060"/>
        <dbReference type="Rhea" id="RHEA-COMP:11605"/>
        <dbReference type="ChEBI" id="CHEBI:15378"/>
        <dbReference type="ChEBI" id="CHEBI:30013"/>
        <dbReference type="ChEBI" id="CHEBI:30616"/>
        <dbReference type="ChEBI" id="CHEBI:61977"/>
        <dbReference type="ChEBI" id="CHEBI:456216"/>
        <dbReference type="EC" id="2.7.11.1"/>
    </reaction>
</comment>
<dbReference type="PROSITE" id="PS00107">
    <property type="entry name" value="PROTEIN_KINASE_ATP"/>
    <property type="match status" value="1"/>
</dbReference>
<evidence type="ECO:0000256" key="3">
    <source>
        <dbReference type="ARBA" id="ARBA00009903"/>
    </source>
</evidence>
<evidence type="ECO:0000256" key="12">
    <source>
        <dbReference type="ARBA" id="ARBA00022840"/>
    </source>
</evidence>
<dbReference type="PROSITE" id="PS00108">
    <property type="entry name" value="PROTEIN_KINASE_ST"/>
    <property type="match status" value="1"/>
</dbReference>
<evidence type="ECO:0000256" key="6">
    <source>
        <dbReference type="ARBA" id="ARBA00022527"/>
    </source>
</evidence>
<dbReference type="Pfam" id="PF08473">
    <property type="entry name" value="VGCC_alpha2"/>
    <property type="match status" value="1"/>
</dbReference>
<dbReference type="GO" id="GO:0005524">
    <property type="term" value="F:ATP binding"/>
    <property type="evidence" value="ECO:0007669"/>
    <property type="project" value="UniProtKB-UniRule"/>
</dbReference>
<dbReference type="GO" id="GO:0106310">
    <property type="term" value="F:protein serine kinase activity"/>
    <property type="evidence" value="ECO:0007669"/>
    <property type="project" value="RHEA"/>
</dbReference>
<keyword evidence="5" id="KW-0963">Cytoplasm</keyword>
<evidence type="ECO:0000256" key="11">
    <source>
        <dbReference type="ARBA" id="ARBA00022777"/>
    </source>
</evidence>
<keyword evidence="13" id="KW-0460">Magnesium</keyword>
<dbReference type="InterPro" id="IPR000961">
    <property type="entry name" value="AGC-kinase_C"/>
</dbReference>
<dbReference type="InterPro" id="IPR011009">
    <property type="entry name" value="Kinase-like_dom_sf"/>
</dbReference>
<keyword evidence="8" id="KW-0808">Transferase</keyword>
<evidence type="ECO:0000256" key="7">
    <source>
        <dbReference type="ARBA" id="ARBA00022553"/>
    </source>
</evidence>
<dbReference type="InterPro" id="IPR008271">
    <property type="entry name" value="Ser/Thr_kinase_AS"/>
</dbReference>
<gene>
    <name evidence="20" type="ORF">ROHU_026671</name>
</gene>
<keyword evidence="7" id="KW-0597">Phosphoprotein</keyword>
<dbReference type="Gene3D" id="1.10.510.10">
    <property type="entry name" value="Transferase(Phosphotransferase) domain 1"/>
    <property type="match status" value="2"/>
</dbReference>
<evidence type="ECO:0000256" key="4">
    <source>
        <dbReference type="ARBA" id="ARBA00012513"/>
    </source>
</evidence>
<evidence type="ECO:0000256" key="14">
    <source>
        <dbReference type="ARBA" id="ARBA00022990"/>
    </source>
</evidence>
<keyword evidence="6" id="KW-0723">Serine/threonine-protein kinase</keyword>
<evidence type="ECO:0000256" key="8">
    <source>
        <dbReference type="ARBA" id="ARBA00022679"/>
    </source>
</evidence>
<dbReference type="SMART" id="SM00220">
    <property type="entry name" value="S_TKc"/>
    <property type="match status" value="1"/>
</dbReference>
<dbReference type="InterPro" id="IPR017892">
    <property type="entry name" value="Pkinase_C"/>
</dbReference>
<dbReference type="CDD" id="cd05627">
    <property type="entry name" value="STKc_NDR2"/>
    <property type="match status" value="1"/>
</dbReference>
<evidence type="ECO:0000256" key="5">
    <source>
        <dbReference type="ARBA" id="ARBA00022490"/>
    </source>
</evidence>
<dbReference type="Pfam" id="PF00433">
    <property type="entry name" value="Pkinase_C"/>
    <property type="match status" value="1"/>
</dbReference>
<dbReference type="EC" id="2.7.11.1" evidence="4"/>
<protein>
    <recommendedName>
        <fullName evidence="4">non-specific serine/threonine protein kinase</fullName>
        <ecNumber evidence="4">2.7.11.1</ecNumber>
    </recommendedName>
</protein>
<keyword evidence="11 20" id="KW-0418">Kinase</keyword>
<organism evidence="20 21">
    <name type="scientific">Labeo rohita</name>
    <name type="common">Indian major carp</name>
    <name type="synonym">Cyprinus rohita</name>
    <dbReference type="NCBI Taxonomy" id="84645"/>
    <lineage>
        <taxon>Eukaryota</taxon>
        <taxon>Metazoa</taxon>
        <taxon>Chordata</taxon>
        <taxon>Craniata</taxon>
        <taxon>Vertebrata</taxon>
        <taxon>Euteleostomi</taxon>
        <taxon>Actinopterygii</taxon>
        <taxon>Neopterygii</taxon>
        <taxon>Teleostei</taxon>
        <taxon>Ostariophysi</taxon>
        <taxon>Cypriniformes</taxon>
        <taxon>Cyprinidae</taxon>
        <taxon>Labeoninae</taxon>
        <taxon>Labeonini</taxon>
        <taxon>Labeo</taxon>
    </lineage>
</organism>
<sequence length="658" mass="75958">MHKDINCYVIDSNGFIIISKDRTDVGRFLGEIDGSVMSQLLKMGMFKRVLLYDYQAMCKVNPHSASGARPLLSPFYNLLAALRWFLSNFLLFLLDFNIYSLWHSDPFAEAKTLFHASSKKSKGGMLQPCDTEYPSFIYEPSIKETNSLIKCGRCQKVFVINQIPDSNLLLVVIQADCDCSRQYAPITMEPKETSMAMTGGMAAPLPMSNHTRERVTVAKLTLEHFYSTLLTQHEEREMRQKKLEKVMDEEGLPDEEKSMRRSLHARKETEFLRLKRTRLGLDDFESLKVIGRGAFGEVRLVQKKDTGHIYAMKILRKADMLEKEQVAHIRAERDILVEADGAWVVKMFYSFQDKRNLYLIMEFLPGGDMMTLLMKKDTLSEEATQFYIAETVLAIDSIHQLGFIHRDIKPDNLLLDSRGHVKLSDFGLCTGLKKAHRTEFYRNLTHNPPSDFSFQNMNSKRKAETWKKNRRQLAYSTVGTPDYIAPEVFMQTGYNKLCDWWSLGVIMYEMLIGYPPFCSETPQETYRKVMNWRETLTFPPEVPISERAKDLILRYCTDAENRIGSGSVDEIKSHPFFESVDWEHIRERPAAISIDIKSIDDTSNFDDFPESDILQPVTNVTEPDFKSKDWVFLNYTYKRFEGLTQRGTIPTYMKAGKA</sequence>
<reference evidence="20 21" key="1">
    <citation type="submission" date="2018-03" db="EMBL/GenBank/DDBJ databases">
        <title>Draft genome sequence of Rohu Carp (Labeo rohita).</title>
        <authorList>
            <person name="Das P."/>
            <person name="Kushwaha B."/>
            <person name="Joshi C.G."/>
            <person name="Kumar D."/>
            <person name="Nagpure N.S."/>
            <person name="Sahoo L."/>
            <person name="Das S.P."/>
            <person name="Bit A."/>
            <person name="Patnaik S."/>
            <person name="Meher P.K."/>
            <person name="Jayasankar P."/>
            <person name="Koringa P.G."/>
            <person name="Patel N.V."/>
            <person name="Hinsu A.T."/>
            <person name="Kumar R."/>
            <person name="Pandey M."/>
            <person name="Agarwal S."/>
            <person name="Srivastava S."/>
            <person name="Singh M."/>
            <person name="Iquebal M.A."/>
            <person name="Jaiswal S."/>
            <person name="Angadi U.B."/>
            <person name="Kumar N."/>
            <person name="Raza M."/>
            <person name="Shah T.M."/>
            <person name="Rai A."/>
            <person name="Jena J.K."/>
        </authorList>
    </citation>
    <scope>NUCLEOTIDE SEQUENCE [LARGE SCALE GENOMIC DNA]</scope>
    <source>
        <strain evidence="20">DASCIFA01</strain>
        <tissue evidence="20">Testis</tissue>
    </source>
</reference>
<dbReference type="FunFam" id="1.10.510.10:FF:000057">
    <property type="entry name" value="Non-specific serine/threonine protein kinase"/>
    <property type="match status" value="1"/>
</dbReference>
<name>A0A498MER8_LABRO</name>
<dbReference type="FunFam" id="1.10.510.10:FF:000086">
    <property type="entry name" value="Non-specific serine/threonine protein kinase"/>
    <property type="match status" value="1"/>
</dbReference>
<feature type="domain" description="Protein kinase" evidence="18">
    <location>
        <begin position="284"/>
        <end position="577"/>
    </location>
</feature>
<dbReference type="Proteomes" id="UP000290572">
    <property type="component" value="Unassembled WGS sequence"/>
</dbReference>
<keyword evidence="14" id="KW-0007">Acetylation</keyword>
<accession>A0A498MER8</accession>
<dbReference type="PROSITE" id="PS51285">
    <property type="entry name" value="AGC_KINASE_CTER"/>
    <property type="match status" value="1"/>
</dbReference>
<dbReference type="PROSITE" id="PS50011">
    <property type="entry name" value="PROTEIN_KINASE_DOM"/>
    <property type="match status" value="1"/>
</dbReference>
<dbReference type="InterPro" id="IPR017441">
    <property type="entry name" value="Protein_kinase_ATP_BS"/>
</dbReference>
<evidence type="ECO:0000256" key="15">
    <source>
        <dbReference type="ARBA" id="ARBA00047899"/>
    </source>
</evidence>
<dbReference type="SUPFAM" id="SSF56112">
    <property type="entry name" value="Protein kinase-like (PK-like)"/>
    <property type="match status" value="1"/>
</dbReference>
<evidence type="ECO:0007829" key="22">
    <source>
        <dbReference type="PeptideAtlas" id="A0A498MER8"/>
    </source>
</evidence>
<comment type="similarity">
    <text evidence="3">Belongs to the protein kinase superfamily. AGC Ser/Thr protein kinase family.</text>
</comment>
<dbReference type="AlphaFoldDB" id="A0A498MER8"/>
<evidence type="ECO:0000313" key="20">
    <source>
        <dbReference type="EMBL" id="RXN17824.1"/>
    </source>
</evidence>
<keyword evidence="22" id="KW-1267">Proteomics identification</keyword>
<dbReference type="Gene3D" id="3.30.200.20">
    <property type="entry name" value="Phosphorylase Kinase, domain 1"/>
    <property type="match status" value="1"/>
</dbReference>
<dbReference type="EMBL" id="QBIY01012739">
    <property type="protein sequence ID" value="RXN17824.1"/>
    <property type="molecule type" value="Genomic_DNA"/>
</dbReference>
<dbReference type="Pfam" id="PF00069">
    <property type="entry name" value="Pkinase"/>
    <property type="match status" value="1"/>
</dbReference>
<dbReference type="PANTHER" id="PTHR22988">
    <property type="entry name" value="MYOTONIC DYSTROPHY S/T KINASE-RELATED"/>
    <property type="match status" value="1"/>
</dbReference>
<keyword evidence="10 17" id="KW-0547">Nucleotide-binding</keyword>
<keyword evidence="12 17" id="KW-0067">ATP-binding</keyword>
<evidence type="ECO:0000256" key="13">
    <source>
        <dbReference type="ARBA" id="ARBA00022842"/>
    </source>
</evidence>
<evidence type="ECO:0000256" key="17">
    <source>
        <dbReference type="PROSITE-ProRule" id="PRU10141"/>
    </source>
</evidence>
<proteinExistence type="evidence at protein level"/>
<comment type="catalytic activity">
    <reaction evidence="16">
        <text>L-seryl-[protein] + ATP = O-phospho-L-seryl-[protein] + ADP + H(+)</text>
        <dbReference type="Rhea" id="RHEA:17989"/>
        <dbReference type="Rhea" id="RHEA-COMP:9863"/>
        <dbReference type="Rhea" id="RHEA-COMP:11604"/>
        <dbReference type="ChEBI" id="CHEBI:15378"/>
        <dbReference type="ChEBI" id="CHEBI:29999"/>
        <dbReference type="ChEBI" id="CHEBI:30616"/>
        <dbReference type="ChEBI" id="CHEBI:83421"/>
        <dbReference type="ChEBI" id="CHEBI:456216"/>
        <dbReference type="EC" id="2.7.11.1"/>
    </reaction>
</comment>
<comment type="subcellular location">
    <subcellularLocation>
        <location evidence="2">Cytoplasm</location>
    </subcellularLocation>
</comment>
<dbReference type="GO" id="GO:0004674">
    <property type="term" value="F:protein serine/threonine kinase activity"/>
    <property type="evidence" value="ECO:0007669"/>
    <property type="project" value="UniProtKB-KW"/>
</dbReference>
<feature type="domain" description="AGC-kinase C-terminal" evidence="19">
    <location>
        <begin position="578"/>
        <end position="647"/>
    </location>
</feature>